<feature type="domain" description="LysM" evidence="2">
    <location>
        <begin position="75"/>
        <end position="124"/>
    </location>
</feature>
<evidence type="ECO:0000256" key="1">
    <source>
        <dbReference type="SAM" id="Phobius"/>
    </source>
</evidence>
<dbReference type="InterPro" id="IPR036779">
    <property type="entry name" value="LysM_dom_sf"/>
</dbReference>
<evidence type="ECO:0000313" key="3">
    <source>
        <dbReference type="EMBL" id="GLY89817.1"/>
    </source>
</evidence>
<keyword evidence="1" id="KW-0472">Membrane</keyword>
<dbReference type="SUPFAM" id="SSF54106">
    <property type="entry name" value="LysM domain"/>
    <property type="match status" value="1"/>
</dbReference>
<dbReference type="Pfam" id="PF01476">
    <property type="entry name" value="LysM"/>
    <property type="match status" value="1"/>
</dbReference>
<dbReference type="Gene3D" id="3.10.350.10">
    <property type="entry name" value="LysM domain"/>
    <property type="match status" value="1"/>
</dbReference>
<dbReference type="AlphaFoldDB" id="A0A9W6SCP0"/>
<keyword evidence="1" id="KW-1133">Transmembrane helix</keyword>
<proteinExistence type="predicted"/>
<dbReference type="InterPro" id="IPR018392">
    <property type="entry name" value="LysM"/>
</dbReference>
<dbReference type="RefSeq" id="WP_285580303.1">
    <property type="nucleotide sequence ID" value="NZ_BSTK01000014.1"/>
</dbReference>
<comment type="caution">
    <text evidence="3">The sequence shown here is derived from an EMBL/GenBank/DDBJ whole genome shotgun (WGS) entry which is preliminary data.</text>
</comment>
<gene>
    <name evidence="3" type="ORF">Airi02_077460</name>
</gene>
<dbReference type="CDD" id="cd00118">
    <property type="entry name" value="LysM"/>
    <property type="match status" value="1"/>
</dbReference>
<reference evidence="3" key="1">
    <citation type="submission" date="2023-03" db="EMBL/GenBank/DDBJ databases">
        <title>Actinoallomurus iriomotensis NBRC 103684.</title>
        <authorList>
            <person name="Ichikawa N."/>
            <person name="Sato H."/>
            <person name="Tonouchi N."/>
        </authorList>
    </citation>
    <scope>NUCLEOTIDE SEQUENCE</scope>
    <source>
        <strain evidence="3">NBRC 103684</strain>
    </source>
</reference>
<name>A0A9W6SCP0_9ACTN</name>
<sequence>MSERIDGRVSLVTPEGGLMGERRAHPGTPLRLTRRGRVVVVCAVALALLAGYWTGARHGARATSGGERGSAVARESVIVGPRDTLWGIAVRARPEVDPRVTVQRMIDLNALSTAVVNPGQKIYIPAR</sequence>
<protein>
    <recommendedName>
        <fullName evidence="2">LysM domain-containing protein</fullName>
    </recommendedName>
</protein>
<keyword evidence="1" id="KW-0812">Transmembrane</keyword>
<evidence type="ECO:0000313" key="4">
    <source>
        <dbReference type="Proteomes" id="UP001165074"/>
    </source>
</evidence>
<dbReference type="Proteomes" id="UP001165074">
    <property type="component" value="Unassembled WGS sequence"/>
</dbReference>
<dbReference type="EMBL" id="BSTK01000014">
    <property type="protein sequence ID" value="GLY89817.1"/>
    <property type="molecule type" value="Genomic_DNA"/>
</dbReference>
<accession>A0A9W6SCP0</accession>
<evidence type="ECO:0000259" key="2">
    <source>
        <dbReference type="PROSITE" id="PS51782"/>
    </source>
</evidence>
<dbReference type="PROSITE" id="PS51782">
    <property type="entry name" value="LYSM"/>
    <property type="match status" value="1"/>
</dbReference>
<feature type="transmembrane region" description="Helical" evidence="1">
    <location>
        <begin position="38"/>
        <end position="55"/>
    </location>
</feature>
<keyword evidence="4" id="KW-1185">Reference proteome</keyword>
<organism evidence="3 4">
    <name type="scientific">Actinoallomurus iriomotensis</name>
    <dbReference type="NCBI Taxonomy" id="478107"/>
    <lineage>
        <taxon>Bacteria</taxon>
        <taxon>Bacillati</taxon>
        <taxon>Actinomycetota</taxon>
        <taxon>Actinomycetes</taxon>
        <taxon>Streptosporangiales</taxon>
        <taxon>Thermomonosporaceae</taxon>
        <taxon>Actinoallomurus</taxon>
    </lineage>
</organism>
<dbReference type="SMART" id="SM00257">
    <property type="entry name" value="LysM"/>
    <property type="match status" value="1"/>
</dbReference>